<evidence type="ECO:0000313" key="1">
    <source>
        <dbReference type="EMBL" id="CAI2179896.1"/>
    </source>
</evidence>
<dbReference type="AlphaFoldDB" id="A0A9W4SSQ7"/>
<gene>
    <name evidence="1" type="ORF">FWILDA_LOCUS9316</name>
</gene>
<protein>
    <submittedName>
        <fullName evidence="1">9289_t:CDS:1</fullName>
    </submittedName>
</protein>
<dbReference type="EMBL" id="CAMKVN010002171">
    <property type="protein sequence ID" value="CAI2179896.1"/>
    <property type="molecule type" value="Genomic_DNA"/>
</dbReference>
<reference evidence="1" key="1">
    <citation type="submission" date="2022-08" db="EMBL/GenBank/DDBJ databases">
        <authorList>
            <person name="Kallberg Y."/>
            <person name="Tangrot J."/>
            <person name="Rosling A."/>
        </authorList>
    </citation>
    <scope>NUCLEOTIDE SEQUENCE</scope>
    <source>
        <strain evidence="1">Wild A</strain>
    </source>
</reference>
<dbReference type="OrthoDB" id="2309379at2759"/>
<accession>A0A9W4SSQ7</accession>
<evidence type="ECO:0000313" key="2">
    <source>
        <dbReference type="Proteomes" id="UP001153678"/>
    </source>
</evidence>
<proteinExistence type="predicted"/>
<sequence length="237" mass="26798">MVNGSVEFWGDVIRLINKYGVNIRIANSKKSIDIVERFNKTLQEWSSVIQDAVSSANSFRIPCGLHVAQIVLMNFENTAFGKLDSPSGLSLKEHPYNLINLVFYLHDGYNESDKDNPLNMKSELNNTKLNLQLCCLVKFGEKIFEPIYKFLTGYDPVLRVYNSDGNVVTLLPGNRAHEMPDKVMEWIAELQNAAETISEIFQEELVEGRAILSSDDINELYKSLQTGVNKSLNGFLK</sequence>
<dbReference type="Proteomes" id="UP001153678">
    <property type="component" value="Unassembled WGS sequence"/>
</dbReference>
<name>A0A9W4SSQ7_9GLOM</name>
<keyword evidence="2" id="KW-1185">Reference proteome</keyword>
<comment type="caution">
    <text evidence="1">The sequence shown here is derived from an EMBL/GenBank/DDBJ whole genome shotgun (WGS) entry which is preliminary data.</text>
</comment>
<organism evidence="1 2">
    <name type="scientific">Funneliformis geosporum</name>
    <dbReference type="NCBI Taxonomy" id="1117311"/>
    <lineage>
        <taxon>Eukaryota</taxon>
        <taxon>Fungi</taxon>
        <taxon>Fungi incertae sedis</taxon>
        <taxon>Mucoromycota</taxon>
        <taxon>Glomeromycotina</taxon>
        <taxon>Glomeromycetes</taxon>
        <taxon>Glomerales</taxon>
        <taxon>Glomeraceae</taxon>
        <taxon>Funneliformis</taxon>
    </lineage>
</organism>